<evidence type="ECO:0000313" key="1">
    <source>
        <dbReference type="EMBL" id="MDV7021452.1"/>
    </source>
</evidence>
<name>A0ABU4DYQ8_9ENTR</name>
<proteinExistence type="predicted"/>
<dbReference type="RefSeq" id="WP_254488206.1">
    <property type="nucleotide sequence ID" value="NZ_CP100494.1"/>
</dbReference>
<dbReference type="GeneID" id="84664583"/>
<keyword evidence="2" id="KW-1185">Reference proteome</keyword>
<dbReference type="EMBL" id="JAWLOF010000001">
    <property type="protein sequence ID" value="MDV7021452.1"/>
    <property type="molecule type" value="Genomic_DNA"/>
</dbReference>
<sequence length="57" mass="6125">MSNLTPAIGAALPLMGQKQNAIPFSKCVKRLVSLIIQRVKGTFSALKKLASILQILC</sequence>
<gene>
    <name evidence="1" type="ORF">R4P48_01985</name>
</gene>
<comment type="caution">
    <text evidence="1">The sequence shown here is derived from an EMBL/GenBank/DDBJ whole genome shotgun (WGS) entry which is preliminary data.</text>
</comment>
<evidence type="ECO:0000313" key="2">
    <source>
        <dbReference type="Proteomes" id="UP001187066"/>
    </source>
</evidence>
<accession>A0ABU4DYQ8</accession>
<protein>
    <submittedName>
        <fullName evidence="1">Uncharacterized protein</fullName>
    </submittedName>
</protein>
<organism evidence="1 2">
    <name type="scientific">Atlantibacter subterraneus</name>
    <dbReference type="NCBI Taxonomy" id="255519"/>
    <lineage>
        <taxon>Bacteria</taxon>
        <taxon>Pseudomonadati</taxon>
        <taxon>Pseudomonadota</taxon>
        <taxon>Gammaproteobacteria</taxon>
        <taxon>Enterobacterales</taxon>
        <taxon>Enterobacteriaceae</taxon>
        <taxon>Atlantibacter</taxon>
    </lineage>
</organism>
<reference evidence="1 2" key="1">
    <citation type="submission" date="2023-10" db="EMBL/GenBank/DDBJ databases">
        <authorList>
            <person name="Dale J."/>
        </authorList>
    </citation>
    <scope>NUCLEOTIDE SEQUENCE [LARGE SCALE GENOMIC DNA]</scope>
    <source>
        <strain evidence="1 2">2023EL-00970</strain>
    </source>
</reference>
<dbReference type="Proteomes" id="UP001187066">
    <property type="component" value="Unassembled WGS sequence"/>
</dbReference>